<feature type="region of interest" description="Disordered" evidence="1">
    <location>
        <begin position="1132"/>
        <end position="1151"/>
    </location>
</feature>
<keyword evidence="2" id="KW-0472">Membrane</keyword>
<evidence type="ECO:0000259" key="3">
    <source>
        <dbReference type="PROSITE" id="PS50948"/>
    </source>
</evidence>
<sequence>MIDSREIVNVSNNRGEYRLKSQTSCNFGLGRIVYEKLPHQQLQGYDDDVVRDASPPMQVLTRCQDLCLRDRTAANNLVRTCSSFDFQPGKRLTLPNSLAAPFNSPSTSPSVSGAVEYDESICFLSRELPRPEGLGALVNLPGHFLYSEVCLSSARIERECPNRKSVFDRITRKRFRPSGSKEYFVNNRTECEDKCLNEYSFVCRSISYDSTSRTCSLSRYTRRTHPEQYEDDPGFEYLENTCLSEDRRCEGQLTFVREERGQMLTAFDSEIMINTTIEECQARCLSADTYFCRSLTYDPISKACVLSSEDSASLSDQEVATMTGTGYYYFEILCMALGANEVNPLSQRGEGEASPLLVDGRRRDILTAFQRYRNSRLSADFQTEITDRSLAECLDECLRQQKLTVTLFVKQTSYRCRSTMYSERFRVCRLSRSDQKDGRLIYEPDYDYYESLSGGVIGGGGLGPSSIDDYNPSLVTPYRPPFIMPGGSQQVMNETVFESSSSFVNRPEEFGEITGSSAVGGFAASSAVPAGSWPPGIVPEIQSDDPYYAGPWPAGSGISPGGLPGGSSTGLGILPGGNQLGNRPRCEPGREHDGFRQVRRLPFFSNAIGGERENCELSDRSTRELDTSNPSFFETNGDYDFYERSQTSDCLDVSQVCNEDGMEFTLRTPEPFTGRIYTYGFYDRCFFRGTGGLTNVLRITGPRGFPDCGSQRHGDILTNIIVVQFSEMVQTARDKRYNLTCLYGGPGEAVVTSGYIGAGSGSPTPIEFLPAQNILDSRVRLLIMYQGRPTTTIAVGDPLTFKLESLQGYNLIADIFATNVIAKDPYTGKSVQLIDRFGCPVDDGIFPSLDRARSGEGLEAAFNAFKIPESNFLVFEATVKSCRGGCQPVFCNTNNVPGRGSGQSYGRKRRDSPAGFALNKPAWLSLSSSSSSSTMKPIEDTNEEELVMEMLRVYANRDEIPENTVSLQKLDICLSRVEYYSLITSLGIILLILIASSFVAGLCFRRYRLLHFKNAGADATAPHSMLSHNTYGQQRQRNLFHHTPSARNFAFINRAFDLRTPPESTDGDRQTELDFGEGEVADRAVSRKGQHKQQSRAFQDPSEPIYTEPSLFERSRSLRSVAAPDLRRVVHRTTAEQPAIKEVPDTESAAL</sequence>
<dbReference type="FunCoup" id="E9GUF9">
    <property type="interactions" value="135"/>
</dbReference>
<proteinExistence type="predicted"/>
<feature type="transmembrane region" description="Helical" evidence="2">
    <location>
        <begin position="979"/>
        <end position="1004"/>
    </location>
</feature>
<dbReference type="PROSITE" id="PS50948">
    <property type="entry name" value="PAN"/>
    <property type="match status" value="3"/>
</dbReference>
<feature type="region of interest" description="Disordered" evidence="1">
    <location>
        <begin position="1083"/>
        <end position="1111"/>
    </location>
</feature>
<evidence type="ECO:0000259" key="4">
    <source>
        <dbReference type="PROSITE" id="PS51034"/>
    </source>
</evidence>
<name>E9GUF9_DAPPU</name>
<dbReference type="InterPro" id="IPR001507">
    <property type="entry name" value="ZP_dom"/>
</dbReference>
<dbReference type="PhylomeDB" id="E9GUF9"/>
<dbReference type="EMBL" id="GL732566">
    <property type="protein sequence ID" value="EFX76853.1"/>
    <property type="molecule type" value="Genomic_DNA"/>
</dbReference>
<dbReference type="OMA" id="PPYYDYD"/>
<dbReference type="OrthoDB" id="6423981at2759"/>
<dbReference type="SMART" id="SM00473">
    <property type="entry name" value="PAN_AP"/>
    <property type="match status" value="3"/>
</dbReference>
<keyword evidence="6" id="KW-1185">Reference proteome</keyword>
<dbReference type="Gene3D" id="3.50.4.10">
    <property type="entry name" value="Hepatocyte Growth Factor"/>
    <property type="match status" value="3"/>
</dbReference>
<evidence type="ECO:0000256" key="2">
    <source>
        <dbReference type="SAM" id="Phobius"/>
    </source>
</evidence>
<feature type="domain" description="Apple" evidence="3">
    <location>
        <begin position="249"/>
        <end position="334"/>
    </location>
</feature>
<dbReference type="AlphaFoldDB" id="E9GUF9"/>
<dbReference type="CDD" id="cd01099">
    <property type="entry name" value="PAN_AP_HGF"/>
    <property type="match status" value="3"/>
</dbReference>
<keyword evidence="2" id="KW-1133">Transmembrane helix</keyword>
<accession>E9GUF9</accession>
<dbReference type="InterPro" id="IPR056953">
    <property type="entry name" value="CUT_N"/>
</dbReference>
<feature type="domain" description="Apple" evidence="3">
    <location>
        <begin position="160"/>
        <end position="242"/>
    </location>
</feature>
<gene>
    <name evidence="5" type="ORF">DAPPUDRAFT_106738</name>
</gene>
<evidence type="ECO:0000313" key="5">
    <source>
        <dbReference type="EMBL" id="EFX76853.1"/>
    </source>
</evidence>
<dbReference type="SMART" id="SM00241">
    <property type="entry name" value="ZP"/>
    <property type="match status" value="1"/>
</dbReference>
<evidence type="ECO:0000313" key="6">
    <source>
        <dbReference type="Proteomes" id="UP000000305"/>
    </source>
</evidence>
<reference evidence="5 6" key="1">
    <citation type="journal article" date="2011" name="Science">
        <title>The ecoresponsive genome of Daphnia pulex.</title>
        <authorList>
            <person name="Colbourne J.K."/>
            <person name="Pfrender M.E."/>
            <person name="Gilbert D."/>
            <person name="Thomas W.K."/>
            <person name="Tucker A."/>
            <person name="Oakley T.H."/>
            <person name="Tokishita S."/>
            <person name="Aerts A."/>
            <person name="Arnold G.J."/>
            <person name="Basu M.K."/>
            <person name="Bauer D.J."/>
            <person name="Caceres C.E."/>
            <person name="Carmel L."/>
            <person name="Casola C."/>
            <person name="Choi J.H."/>
            <person name="Detter J.C."/>
            <person name="Dong Q."/>
            <person name="Dusheyko S."/>
            <person name="Eads B.D."/>
            <person name="Frohlich T."/>
            <person name="Geiler-Samerotte K.A."/>
            <person name="Gerlach D."/>
            <person name="Hatcher P."/>
            <person name="Jogdeo S."/>
            <person name="Krijgsveld J."/>
            <person name="Kriventseva E.V."/>
            <person name="Kultz D."/>
            <person name="Laforsch C."/>
            <person name="Lindquist E."/>
            <person name="Lopez J."/>
            <person name="Manak J.R."/>
            <person name="Muller J."/>
            <person name="Pangilinan J."/>
            <person name="Patwardhan R.P."/>
            <person name="Pitluck S."/>
            <person name="Pritham E.J."/>
            <person name="Rechtsteiner A."/>
            <person name="Rho M."/>
            <person name="Rogozin I.B."/>
            <person name="Sakarya O."/>
            <person name="Salamov A."/>
            <person name="Schaack S."/>
            <person name="Shapiro H."/>
            <person name="Shiga Y."/>
            <person name="Skalitzky C."/>
            <person name="Smith Z."/>
            <person name="Souvorov A."/>
            <person name="Sung W."/>
            <person name="Tang Z."/>
            <person name="Tsuchiya D."/>
            <person name="Tu H."/>
            <person name="Vos H."/>
            <person name="Wang M."/>
            <person name="Wolf Y.I."/>
            <person name="Yamagata H."/>
            <person name="Yamada T."/>
            <person name="Ye Y."/>
            <person name="Shaw J.R."/>
            <person name="Andrews J."/>
            <person name="Crease T.J."/>
            <person name="Tang H."/>
            <person name="Lucas S.M."/>
            <person name="Robertson H.M."/>
            <person name="Bork P."/>
            <person name="Koonin E.V."/>
            <person name="Zdobnov E.M."/>
            <person name="Grigoriev I.V."/>
            <person name="Lynch M."/>
            <person name="Boore J.L."/>
        </authorList>
    </citation>
    <scope>NUCLEOTIDE SEQUENCE [LARGE SCALE GENOMIC DNA]</scope>
</reference>
<dbReference type="InParanoid" id="E9GUF9"/>
<dbReference type="Proteomes" id="UP000000305">
    <property type="component" value="Unassembled WGS sequence"/>
</dbReference>
<dbReference type="KEGG" id="dpx:DAPPUDRAFT_106738"/>
<dbReference type="Pfam" id="PF25057">
    <property type="entry name" value="CUT_N"/>
    <property type="match status" value="1"/>
</dbReference>
<organism evidence="5 6">
    <name type="scientific">Daphnia pulex</name>
    <name type="common">Water flea</name>
    <dbReference type="NCBI Taxonomy" id="6669"/>
    <lineage>
        <taxon>Eukaryota</taxon>
        <taxon>Metazoa</taxon>
        <taxon>Ecdysozoa</taxon>
        <taxon>Arthropoda</taxon>
        <taxon>Crustacea</taxon>
        <taxon>Branchiopoda</taxon>
        <taxon>Diplostraca</taxon>
        <taxon>Cladocera</taxon>
        <taxon>Anomopoda</taxon>
        <taxon>Daphniidae</taxon>
        <taxon>Daphnia</taxon>
    </lineage>
</organism>
<evidence type="ECO:0000256" key="1">
    <source>
        <dbReference type="SAM" id="MobiDB-lite"/>
    </source>
</evidence>
<dbReference type="InterPro" id="IPR003609">
    <property type="entry name" value="Pan_app"/>
</dbReference>
<protein>
    <submittedName>
        <fullName evidence="5">Uncharacterized protein</fullName>
    </submittedName>
</protein>
<feature type="region of interest" description="Disordered" evidence="1">
    <location>
        <begin position="558"/>
        <end position="583"/>
    </location>
</feature>
<feature type="domain" description="Apple" evidence="3">
    <location>
        <begin position="361"/>
        <end position="453"/>
    </location>
</feature>
<dbReference type="PANTHER" id="PTHR47327:SF9">
    <property type="entry name" value="NO MECHANORECEPTOR POTENTIAL A, ISOFORM A"/>
    <property type="match status" value="1"/>
</dbReference>
<dbReference type="PANTHER" id="PTHR47327">
    <property type="entry name" value="FI18240P1-RELATED"/>
    <property type="match status" value="1"/>
</dbReference>
<feature type="compositionally biased region" description="Gly residues" evidence="1">
    <location>
        <begin position="558"/>
        <end position="579"/>
    </location>
</feature>
<dbReference type="HOGENOM" id="CLU_256595_0_0_1"/>
<dbReference type="Pfam" id="PF00024">
    <property type="entry name" value="PAN_1"/>
    <property type="match status" value="3"/>
</dbReference>
<dbReference type="InterPro" id="IPR052774">
    <property type="entry name" value="Celegans_DevNeuronal_Protein"/>
</dbReference>
<dbReference type="SUPFAM" id="SSF57414">
    <property type="entry name" value="Hairpin loop containing domain-like"/>
    <property type="match status" value="3"/>
</dbReference>
<dbReference type="eggNOG" id="ENOG502QVZW">
    <property type="taxonomic scope" value="Eukaryota"/>
</dbReference>
<dbReference type="GO" id="GO:0009653">
    <property type="term" value="P:anatomical structure morphogenesis"/>
    <property type="evidence" value="ECO:0000318"/>
    <property type="project" value="GO_Central"/>
</dbReference>
<feature type="domain" description="ZP" evidence="4">
    <location>
        <begin position="656"/>
        <end position="898"/>
    </location>
</feature>
<dbReference type="PROSITE" id="PS51034">
    <property type="entry name" value="ZP_2"/>
    <property type="match status" value="1"/>
</dbReference>
<keyword evidence="2" id="KW-0812">Transmembrane</keyword>
<dbReference type="STRING" id="6669.E9GUF9"/>